<dbReference type="PANTHER" id="PTHR33202:SF2">
    <property type="entry name" value="FERRIC UPTAKE REGULATION PROTEIN"/>
    <property type="match status" value="1"/>
</dbReference>
<dbReference type="Pfam" id="PF01475">
    <property type="entry name" value="FUR"/>
    <property type="match status" value="1"/>
</dbReference>
<evidence type="ECO:0000256" key="7">
    <source>
        <dbReference type="ARBA" id="ARBA00022833"/>
    </source>
</evidence>
<evidence type="ECO:0000256" key="8">
    <source>
        <dbReference type="ARBA" id="ARBA00023015"/>
    </source>
</evidence>
<protein>
    <submittedName>
        <fullName evidence="13">Transcriptional repressor</fullName>
    </submittedName>
</protein>
<keyword evidence="6 11" id="KW-0479">Metal-binding</keyword>
<keyword evidence="8" id="KW-0805">Transcription regulation</keyword>
<dbReference type="GO" id="GO:0000976">
    <property type="term" value="F:transcription cis-regulatory region binding"/>
    <property type="evidence" value="ECO:0007669"/>
    <property type="project" value="TreeGrafter"/>
</dbReference>
<accession>A0A368M8F9</accession>
<keyword evidence="7 11" id="KW-0862">Zinc</keyword>
<sequence length="133" mass="14787">MTQAGKTRRNTAQKDAVRRALASAEGFVSAQDLHRRLDGEGSRVALATVYRQLNALADEGEADIVSTGDEQLFRTCRQPDRHHHHLICENCGNAVEVTPDDEGWFARIAADHGYTVTRHSIEIYGRCPRCQNG</sequence>
<evidence type="ECO:0000256" key="6">
    <source>
        <dbReference type="ARBA" id="ARBA00022723"/>
    </source>
</evidence>
<gene>
    <name evidence="13" type="ORF">CIK64_11915</name>
    <name evidence="14" type="ORF">EB834_17030</name>
</gene>
<keyword evidence="4" id="KW-0963">Cytoplasm</keyword>
<name>A0A2A3Z462_BREAU</name>
<evidence type="ECO:0000256" key="10">
    <source>
        <dbReference type="ARBA" id="ARBA00023163"/>
    </source>
</evidence>
<dbReference type="InterPro" id="IPR036388">
    <property type="entry name" value="WH-like_DNA-bd_sf"/>
</dbReference>
<dbReference type="SUPFAM" id="SSF46785">
    <property type="entry name" value="Winged helix' DNA-binding domain"/>
    <property type="match status" value="1"/>
</dbReference>
<evidence type="ECO:0000256" key="3">
    <source>
        <dbReference type="ARBA" id="ARBA00011738"/>
    </source>
</evidence>
<keyword evidence="5" id="KW-0678">Repressor</keyword>
<evidence type="ECO:0000256" key="4">
    <source>
        <dbReference type="ARBA" id="ARBA00022490"/>
    </source>
</evidence>
<dbReference type="GO" id="GO:0045892">
    <property type="term" value="P:negative regulation of DNA-templated transcription"/>
    <property type="evidence" value="ECO:0007669"/>
    <property type="project" value="TreeGrafter"/>
</dbReference>
<evidence type="ECO:0000256" key="1">
    <source>
        <dbReference type="ARBA" id="ARBA00004496"/>
    </source>
</evidence>
<comment type="cofactor">
    <cofactor evidence="11">
        <name>Zn(2+)</name>
        <dbReference type="ChEBI" id="CHEBI:29105"/>
    </cofactor>
    <text evidence="11">Binds 1 zinc ion per subunit.</text>
</comment>
<feature type="binding site" evidence="11">
    <location>
        <position position="127"/>
    </location>
    <ligand>
        <name>Zn(2+)</name>
        <dbReference type="ChEBI" id="CHEBI:29105"/>
    </ligand>
</feature>
<evidence type="ECO:0000256" key="9">
    <source>
        <dbReference type="ARBA" id="ARBA00023125"/>
    </source>
</evidence>
<dbReference type="EMBL" id="NRGP01000015">
    <property type="protein sequence ID" value="PCC46273.1"/>
    <property type="molecule type" value="Genomic_DNA"/>
</dbReference>
<comment type="cofactor">
    <cofactor evidence="12">
        <name>Mn(2+)</name>
        <dbReference type="ChEBI" id="CHEBI:29035"/>
    </cofactor>
    <cofactor evidence="12">
        <name>Fe(2+)</name>
        <dbReference type="ChEBI" id="CHEBI:29033"/>
    </cofactor>
    <text evidence="12">Binds 1 Mn(2+) or Fe(2+) ion per subunit.</text>
</comment>
<dbReference type="PANTHER" id="PTHR33202">
    <property type="entry name" value="ZINC UPTAKE REGULATION PROTEIN"/>
    <property type="match status" value="1"/>
</dbReference>
<evidence type="ECO:0000313" key="13">
    <source>
        <dbReference type="EMBL" id="PCC46273.1"/>
    </source>
</evidence>
<comment type="similarity">
    <text evidence="2">Belongs to the Fur family.</text>
</comment>
<dbReference type="Gene3D" id="3.30.1490.190">
    <property type="match status" value="1"/>
</dbReference>
<comment type="subcellular location">
    <subcellularLocation>
        <location evidence="1">Cytoplasm</location>
    </subcellularLocation>
</comment>
<reference evidence="13 15" key="1">
    <citation type="journal article" date="2017" name="Elife">
        <title>Extensive horizontal gene transfer in cheese-associated bacteria.</title>
        <authorList>
            <person name="Bonham K.S."/>
            <person name="Wolfe B.E."/>
            <person name="Dutton R.J."/>
        </authorList>
    </citation>
    <scope>NUCLEOTIDE SEQUENCE [LARGE SCALE GENOMIC DNA]</scope>
    <source>
        <strain evidence="13 15">947_7</strain>
    </source>
</reference>
<evidence type="ECO:0000256" key="5">
    <source>
        <dbReference type="ARBA" id="ARBA00022491"/>
    </source>
</evidence>
<feature type="binding site" evidence="12">
    <location>
        <position position="102"/>
    </location>
    <ligand>
        <name>Fe cation</name>
        <dbReference type="ChEBI" id="CHEBI:24875"/>
    </ligand>
</feature>
<dbReference type="Gene3D" id="1.10.10.10">
    <property type="entry name" value="Winged helix-like DNA-binding domain superfamily/Winged helix DNA-binding domain"/>
    <property type="match status" value="1"/>
</dbReference>
<evidence type="ECO:0000313" key="16">
    <source>
        <dbReference type="Proteomes" id="UP000297736"/>
    </source>
</evidence>
<dbReference type="GO" id="GO:0003700">
    <property type="term" value="F:DNA-binding transcription factor activity"/>
    <property type="evidence" value="ECO:0007669"/>
    <property type="project" value="InterPro"/>
</dbReference>
<keyword evidence="12" id="KW-0408">Iron</keyword>
<dbReference type="GO" id="GO:0005829">
    <property type="term" value="C:cytosol"/>
    <property type="evidence" value="ECO:0007669"/>
    <property type="project" value="TreeGrafter"/>
</dbReference>
<dbReference type="AlphaFoldDB" id="A0A2A3Z462"/>
<evidence type="ECO:0000313" key="15">
    <source>
        <dbReference type="Proteomes" id="UP000217564"/>
    </source>
</evidence>
<accession>A0A2A3Z462</accession>
<feature type="binding site" evidence="12">
    <location>
        <position position="119"/>
    </location>
    <ligand>
        <name>Fe cation</name>
        <dbReference type="ChEBI" id="CHEBI:24875"/>
    </ligand>
</feature>
<dbReference type="Proteomes" id="UP000297736">
    <property type="component" value="Unassembled WGS sequence"/>
</dbReference>
<dbReference type="GO" id="GO:1900376">
    <property type="term" value="P:regulation of secondary metabolite biosynthetic process"/>
    <property type="evidence" value="ECO:0007669"/>
    <property type="project" value="TreeGrafter"/>
</dbReference>
<feature type="binding site" evidence="11">
    <location>
        <position position="88"/>
    </location>
    <ligand>
        <name>Zn(2+)</name>
        <dbReference type="ChEBI" id="CHEBI:29105"/>
    </ligand>
</feature>
<feature type="binding site" evidence="12">
    <location>
        <position position="82"/>
    </location>
    <ligand>
        <name>Fe cation</name>
        <dbReference type="ChEBI" id="CHEBI:24875"/>
    </ligand>
</feature>
<comment type="caution">
    <text evidence="13">The sequence shown here is derived from an EMBL/GenBank/DDBJ whole genome shotgun (WGS) entry which is preliminary data.</text>
</comment>
<feature type="binding site" evidence="11">
    <location>
        <position position="130"/>
    </location>
    <ligand>
        <name>Zn(2+)</name>
        <dbReference type="ChEBI" id="CHEBI:29105"/>
    </ligand>
</feature>
<organism evidence="13 15">
    <name type="scientific">Brevibacterium aurantiacum</name>
    <dbReference type="NCBI Taxonomy" id="273384"/>
    <lineage>
        <taxon>Bacteria</taxon>
        <taxon>Bacillati</taxon>
        <taxon>Actinomycetota</taxon>
        <taxon>Actinomycetes</taxon>
        <taxon>Micrococcales</taxon>
        <taxon>Brevibacteriaceae</taxon>
        <taxon>Brevibacterium</taxon>
    </lineage>
</organism>
<evidence type="ECO:0000256" key="11">
    <source>
        <dbReference type="PIRSR" id="PIRSR602481-1"/>
    </source>
</evidence>
<dbReference type="EMBL" id="RHFF01000019">
    <property type="protein sequence ID" value="TGD37165.1"/>
    <property type="molecule type" value="Genomic_DNA"/>
</dbReference>
<feature type="binding site" evidence="11">
    <location>
        <position position="91"/>
    </location>
    <ligand>
        <name>Zn(2+)</name>
        <dbReference type="ChEBI" id="CHEBI:29105"/>
    </ligand>
</feature>
<dbReference type="InterPro" id="IPR043135">
    <property type="entry name" value="Fur_C"/>
</dbReference>
<keyword evidence="9" id="KW-0238">DNA-binding</keyword>
<evidence type="ECO:0000313" key="14">
    <source>
        <dbReference type="EMBL" id="TGD37165.1"/>
    </source>
</evidence>
<evidence type="ECO:0000256" key="2">
    <source>
        <dbReference type="ARBA" id="ARBA00007957"/>
    </source>
</evidence>
<dbReference type="CDD" id="cd07153">
    <property type="entry name" value="Fur_like"/>
    <property type="match status" value="1"/>
</dbReference>
<dbReference type="InterPro" id="IPR002481">
    <property type="entry name" value="FUR"/>
</dbReference>
<dbReference type="InterPro" id="IPR036390">
    <property type="entry name" value="WH_DNA-bd_sf"/>
</dbReference>
<keyword evidence="10" id="KW-0804">Transcription</keyword>
<comment type="subunit">
    <text evidence="3">Homodimer.</text>
</comment>
<evidence type="ECO:0000256" key="12">
    <source>
        <dbReference type="PIRSR" id="PIRSR602481-2"/>
    </source>
</evidence>
<dbReference type="GO" id="GO:0008270">
    <property type="term" value="F:zinc ion binding"/>
    <property type="evidence" value="ECO:0007669"/>
    <property type="project" value="TreeGrafter"/>
</dbReference>
<reference evidence="14 16" key="2">
    <citation type="submission" date="2018-10" db="EMBL/GenBank/DDBJ databases">
        <title>Brevibacterium genomes from Austrain hard cheese rinds.</title>
        <authorList>
            <person name="Anast J.M."/>
            <person name="Dzieciol M."/>
            <person name="Schultz D.L."/>
            <person name="Mann E."/>
            <person name="Wagner M."/>
            <person name="Schmitz-Esser S."/>
        </authorList>
    </citation>
    <scope>NUCLEOTIDE SEQUENCE [LARGE SCALE GENOMIC DNA]</scope>
    <source>
        <strain evidence="14 16">L261</strain>
    </source>
</reference>
<dbReference type="Proteomes" id="UP000217564">
    <property type="component" value="Unassembled WGS sequence"/>
</dbReference>
<dbReference type="RefSeq" id="WP_096162324.1">
    <property type="nucleotide sequence ID" value="NZ_JABUXY010000010.1"/>
</dbReference>
<proteinExistence type="inferred from homology"/>